<feature type="domain" description="GH18" evidence="16">
    <location>
        <begin position="494"/>
        <end position="865"/>
    </location>
</feature>
<dbReference type="CDD" id="cd00035">
    <property type="entry name" value="ChtBD1"/>
    <property type="match status" value="1"/>
</dbReference>
<name>A0AAW0R5N4_9PEZI</name>
<evidence type="ECO:0000313" key="17">
    <source>
        <dbReference type="EMBL" id="KAK8129159.1"/>
    </source>
</evidence>
<evidence type="ECO:0000259" key="16">
    <source>
        <dbReference type="PROSITE" id="PS51910"/>
    </source>
</evidence>
<evidence type="ECO:0000256" key="13">
    <source>
        <dbReference type="RuleBase" id="RU000489"/>
    </source>
</evidence>
<dbReference type="Pfam" id="PF00704">
    <property type="entry name" value="Glyco_hydro_18"/>
    <property type="match status" value="1"/>
</dbReference>
<dbReference type="PROSITE" id="PS51910">
    <property type="entry name" value="GH18_2"/>
    <property type="match status" value="1"/>
</dbReference>
<keyword evidence="11 13" id="KW-0326">Glycosidase</keyword>
<dbReference type="Pfam" id="PF14856">
    <property type="entry name" value="Hce2"/>
    <property type="match status" value="1"/>
</dbReference>
<comment type="similarity">
    <text evidence="3">Belongs to the glycosyl hydrolase 18 family. Chitinase class V subfamily.</text>
</comment>
<dbReference type="InterPro" id="IPR011583">
    <property type="entry name" value="Chitinase_II/V-like_cat"/>
</dbReference>
<evidence type="ECO:0000313" key="18">
    <source>
        <dbReference type="Proteomes" id="UP001392437"/>
    </source>
</evidence>
<dbReference type="Proteomes" id="UP001392437">
    <property type="component" value="Unassembled WGS sequence"/>
</dbReference>
<dbReference type="PROSITE" id="PS51782">
    <property type="entry name" value="LYSM"/>
    <property type="match status" value="1"/>
</dbReference>
<evidence type="ECO:0000256" key="10">
    <source>
        <dbReference type="ARBA" id="ARBA00023277"/>
    </source>
</evidence>
<dbReference type="SUPFAM" id="SSF57016">
    <property type="entry name" value="Plant lectins/antimicrobial peptides"/>
    <property type="match status" value="1"/>
</dbReference>
<feature type="chain" id="PRO_5043743548" description="chitinase" evidence="14">
    <location>
        <begin position="25"/>
        <end position="1456"/>
    </location>
</feature>
<sequence length="1456" mass="158837">MASSWFTFALGAVGFLLSADGALARLSSSPTYRNANTCPERCLISGPNTGNWSVYPDFKDIQRCQEAMFYDFSLHDQVDDPAGPHRIQACSSFGPDFSMLPDEPSAGLASTKSIQVQLEIGWWEEGFGMAASGIRSLVSQLRKYIDHGHGASADQPLTIFGQFGQATIGLYIGQGLLRQSLSTSALKRFQDNLDNLNVSTPTLAMQLCKPGYDKTHIFGIMATSNGTFTSIQNAIKTWANASCLSFSESSTITEQAVFTTPLIHANQTSNSTVLRRRPSLQARAECRSIQVEQNDFCDKLASKCGISSSDFIRYNSGSSGSNSFCTKLQPKQHVCCSSGDLPDFSPQPGADGSCHAYQVQGNDNCANLASEYSLTIEKLEEFNKKTWGWNGCKLLFKDTVMCLSEGNPPFPAPIANAVCGPQKPGSKKPTDNSDISKLNPCPLNACCNIWGQCGITQDFCVDTNTGAPGTAEPGTYGCISNCGTDVIKGDGSGGINIGYFEGYNMNRKCLYQHPMQIDTSKYTHIHFGFGTLTPSFEVEVGDALSTYHFGEFTKIEGAKRILSFGGWEFSTSPATYAIFRDAVTPANRLKTATNIANFIKKHDLDGVDIDWEYPGAPDLPIIPAGGKEEGPNYLAFLVILKNLLRGKSVSIAAPSSYWYLKQFPIKEIGRIVDYIVYMTYDLHGQWDYDNAYSQEGCGTGRCLRSQVNLTETKQALAMITKAGVPGKKVVVGITSYGRSFNMAQAGCWGPQCQFTGSGGNSDATKGKCTDTAGYLADAEIAEIMRDSSRVVTSFVDPSSNTDVLVYDTNQWVGWMSEKTKRTRTNLYKAWGMGGTTDWATDLQEYHDVPGPAKSWAIFKELASTGNDPLQDKTRDQSWVQFDCTLDIVKYPMGYTPSQRWERLHADAAWKDVLRIWRDTDRPKKMTFINSVAATLHSAPAESGCEYVKLDSCKVSKCSSGMNGEESGPAGEIIWNSLVRVHLSFTDYRKAIFEALGLISISIDELMNRFAPISASDGNMWNFLLIDLITVGTLSVAGPFFNSYLKSLPYFASGARLDNVKDSVMNLIGQSTTLAKDLLPAKEKQWKTDTQISFKEALGKVIGGWADIIEEHLLRVFDGSDSSIELLGSAIAGGKLIAGKREDGSTAPKPLTAGELRKTVERTFYGYAVPELWRSSGRHPFIIDAGFDCGKGSLPEYVSDEEATRGCVDGKQYYLVHPSGDAQSCPCKGKANCYPDICTDRKFSSLPGVSTLGTDSFGGLSRSQLIEGAVRTWLQNGRSYGGGFIDITKQGSREDLLDTKVTTPGFVRMPVCSPAVAWRQWDKGNSSEPDYPCHITPGVDTCGDSTFEDQTNNNSPLVEDCLAMIRKYEVDFKKSWNIQVLGKNQREIGDAGGCHFGAEATEQKGNAHFTVGAQDLIDITNEAIKRFGSGGRVAAKGNMKCNGNIKGQAVKWGIYNK</sequence>
<evidence type="ECO:0000256" key="14">
    <source>
        <dbReference type="SAM" id="SignalP"/>
    </source>
</evidence>
<evidence type="ECO:0000256" key="7">
    <source>
        <dbReference type="ARBA" id="ARBA00022801"/>
    </source>
</evidence>
<organism evidence="17 18">
    <name type="scientific">Apiospora kogelbergensis</name>
    <dbReference type="NCBI Taxonomy" id="1337665"/>
    <lineage>
        <taxon>Eukaryota</taxon>
        <taxon>Fungi</taxon>
        <taxon>Dikarya</taxon>
        <taxon>Ascomycota</taxon>
        <taxon>Pezizomycotina</taxon>
        <taxon>Sordariomycetes</taxon>
        <taxon>Xylariomycetidae</taxon>
        <taxon>Amphisphaeriales</taxon>
        <taxon>Apiosporaceae</taxon>
        <taxon>Apiospora</taxon>
    </lineage>
</organism>
<dbReference type="Pfam" id="PF01476">
    <property type="entry name" value="LysM"/>
    <property type="match status" value="1"/>
</dbReference>
<evidence type="ECO:0000256" key="8">
    <source>
        <dbReference type="ARBA" id="ARBA00023024"/>
    </source>
</evidence>
<dbReference type="InterPro" id="IPR029070">
    <property type="entry name" value="Chitinase_insertion_sf"/>
</dbReference>
<dbReference type="PANTHER" id="PTHR47700">
    <property type="entry name" value="V CHITINASE, PUTATIVE (AFU_ORTHOLOGUE AFUA_6G13720)-RELATED"/>
    <property type="match status" value="1"/>
</dbReference>
<dbReference type="InterPro" id="IPR053214">
    <property type="entry name" value="LysM12-like"/>
</dbReference>
<dbReference type="InterPro" id="IPR036861">
    <property type="entry name" value="Endochitinase-like_sf"/>
</dbReference>
<dbReference type="EMBL" id="JAQQWP010000002">
    <property type="protein sequence ID" value="KAK8129159.1"/>
    <property type="molecule type" value="Genomic_DNA"/>
</dbReference>
<keyword evidence="10" id="KW-0119">Carbohydrate metabolism</keyword>
<evidence type="ECO:0000256" key="11">
    <source>
        <dbReference type="ARBA" id="ARBA00023295"/>
    </source>
</evidence>
<dbReference type="SUPFAM" id="SSF51445">
    <property type="entry name" value="(Trans)glycosidases"/>
    <property type="match status" value="1"/>
</dbReference>
<dbReference type="GO" id="GO:0008061">
    <property type="term" value="F:chitin binding"/>
    <property type="evidence" value="ECO:0007669"/>
    <property type="project" value="UniProtKB-KW"/>
</dbReference>
<evidence type="ECO:0000256" key="6">
    <source>
        <dbReference type="ARBA" id="ARBA00022669"/>
    </source>
</evidence>
<dbReference type="Gene3D" id="3.20.20.80">
    <property type="entry name" value="Glycosidases"/>
    <property type="match status" value="1"/>
</dbReference>
<dbReference type="SUPFAM" id="SSF54556">
    <property type="entry name" value="Chitinase insertion domain"/>
    <property type="match status" value="1"/>
</dbReference>
<dbReference type="EC" id="3.2.1.14" evidence="4"/>
<reference evidence="17 18" key="1">
    <citation type="submission" date="2023-01" db="EMBL/GenBank/DDBJ databases">
        <title>Analysis of 21 Apiospora genomes using comparative genomics revels a genus with tremendous synthesis potential of carbohydrate active enzymes and secondary metabolites.</title>
        <authorList>
            <person name="Sorensen T."/>
        </authorList>
    </citation>
    <scope>NUCLEOTIDE SEQUENCE [LARGE SCALE GENOMIC DNA]</scope>
    <source>
        <strain evidence="17 18">CBS 117206</strain>
    </source>
</reference>
<gene>
    <name evidence="17" type="ORF">PG999_001539</name>
</gene>
<keyword evidence="14" id="KW-0732">Signal</keyword>
<keyword evidence="12" id="KW-0624">Polysaccharide degradation</keyword>
<keyword evidence="9" id="KW-0843">Virulence</keyword>
<dbReference type="GO" id="GO:0008843">
    <property type="term" value="F:endochitinase activity"/>
    <property type="evidence" value="ECO:0007669"/>
    <property type="project" value="UniProtKB-EC"/>
</dbReference>
<dbReference type="GO" id="GO:0000272">
    <property type="term" value="P:polysaccharide catabolic process"/>
    <property type="evidence" value="ECO:0007669"/>
    <property type="project" value="UniProtKB-KW"/>
</dbReference>
<evidence type="ECO:0000256" key="5">
    <source>
        <dbReference type="ARBA" id="ARBA00022525"/>
    </source>
</evidence>
<dbReference type="PANTHER" id="PTHR47700:SF1">
    <property type="entry name" value="CHITINASE"/>
    <property type="match status" value="1"/>
</dbReference>
<evidence type="ECO:0000256" key="1">
    <source>
        <dbReference type="ARBA" id="ARBA00000822"/>
    </source>
</evidence>
<dbReference type="SMART" id="SM00257">
    <property type="entry name" value="LysM"/>
    <property type="match status" value="2"/>
</dbReference>
<comment type="subcellular location">
    <subcellularLocation>
        <location evidence="2">Secreted</location>
    </subcellularLocation>
</comment>
<dbReference type="CDD" id="cd02878">
    <property type="entry name" value="GH18_zymocin_alpha"/>
    <property type="match status" value="1"/>
</dbReference>
<keyword evidence="7 13" id="KW-0378">Hydrolase</keyword>
<evidence type="ECO:0000256" key="3">
    <source>
        <dbReference type="ARBA" id="ARBA00008682"/>
    </source>
</evidence>
<dbReference type="InterPro" id="IPR029226">
    <property type="entry name" value="Ecp2-like"/>
</dbReference>
<protein>
    <recommendedName>
        <fullName evidence="4">chitinase</fullName>
        <ecNumber evidence="4">3.2.1.14</ecNumber>
    </recommendedName>
</protein>
<evidence type="ECO:0000256" key="9">
    <source>
        <dbReference type="ARBA" id="ARBA00023026"/>
    </source>
</evidence>
<proteinExistence type="inferred from homology"/>
<keyword evidence="18" id="KW-1185">Reference proteome</keyword>
<accession>A0AAW0R5N4</accession>
<feature type="signal peptide" evidence="14">
    <location>
        <begin position="1"/>
        <end position="24"/>
    </location>
</feature>
<dbReference type="GO" id="GO:0006032">
    <property type="term" value="P:chitin catabolic process"/>
    <property type="evidence" value="ECO:0007669"/>
    <property type="project" value="UniProtKB-KW"/>
</dbReference>
<dbReference type="Gene3D" id="3.30.60.10">
    <property type="entry name" value="Endochitinase-like"/>
    <property type="match status" value="1"/>
</dbReference>
<dbReference type="InterPro" id="IPR001579">
    <property type="entry name" value="Glyco_hydro_18_chit_AS"/>
</dbReference>
<dbReference type="GO" id="GO:0005576">
    <property type="term" value="C:extracellular region"/>
    <property type="evidence" value="ECO:0007669"/>
    <property type="project" value="UniProtKB-SubCell"/>
</dbReference>
<dbReference type="PROSITE" id="PS01095">
    <property type="entry name" value="GH18_1"/>
    <property type="match status" value="1"/>
</dbReference>
<comment type="catalytic activity">
    <reaction evidence="1">
        <text>Random endo-hydrolysis of N-acetyl-beta-D-glucosaminide (1-&gt;4)-beta-linkages in chitin and chitodextrins.</text>
        <dbReference type="EC" id="3.2.1.14"/>
    </reaction>
</comment>
<evidence type="ECO:0000256" key="2">
    <source>
        <dbReference type="ARBA" id="ARBA00004613"/>
    </source>
</evidence>
<keyword evidence="6" id="KW-0147">Chitin-binding</keyword>
<evidence type="ECO:0000259" key="15">
    <source>
        <dbReference type="PROSITE" id="PS51782"/>
    </source>
</evidence>
<evidence type="ECO:0000256" key="4">
    <source>
        <dbReference type="ARBA" id="ARBA00012729"/>
    </source>
</evidence>
<dbReference type="InterPro" id="IPR018392">
    <property type="entry name" value="LysM"/>
</dbReference>
<dbReference type="Gene3D" id="3.10.50.10">
    <property type="match status" value="1"/>
</dbReference>
<dbReference type="InterPro" id="IPR001223">
    <property type="entry name" value="Glyco_hydro18_cat"/>
</dbReference>
<feature type="domain" description="LysM" evidence="15">
    <location>
        <begin position="287"/>
        <end position="336"/>
    </location>
</feature>
<comment type="caution">
    <text evidence="17">The sequence shown here is derived from an EMBL/GenBank/DDBJ whole genome shotgun (WGS) entry which is preliminary data.</text>
</comment>
<dbReference type="InterPro" id="IPR017853">
    <property type="entry name" value="GH"/>
</dbReference>
<keyword evidence="8" id="KW-0146">Chitin degradation</keyword>
<dbReference type="InterPro" id="IPR036779">
    <property type="entry name" value="LysM_dom_sf"/>
</dbReference>
<dbReference type="SMART" id="SM00636">
    <property type="entry name" value="Glyco_18"/>
    <property type="match status" value="1"/>
</dbReference>
<dbReference type="Gene3D" id="3.10.350.10">
    <property type="entry name" value="LysM domain"/>
    <property type="match status" value="2"/>
</dbReference>
<evidence type="ECO:0000256" key="12">
    <source>
        <dbReference type="ARBA" id="ARBA00023326"/>
    </source>
</evidence>
<keyword evidence="5" id="KW-0964">Secreted</keyword>